<dbReference type="WBParaSite" id="nRc.2.0.1.t45966-RA">
    <property type="protein sequence ID" value="nRc.2.0.1.t45966-RA"/>
    <property type="gene ID" value="nRc.2.0.1.g45966"/>
</dbReference>
<feature type="domain" description="Apple" evidence="3">
    <location>
        <begin position="260"/>
        <end position="324"/>
    </location>
</feature>
<sequence length="541" mass="60951">MAALTYSTSGIYRLFANVLVNVTKHPANVVPLIGHLVVLQLDVPEIPIAAIVIVGAATVILAKNHVLHHYFVINKKCDYRDSDISNVQNVLSARECAAQCNKTLRCTHAAYNGKNKKCYLKHANSKEQIQQTRFDRNNAWCIYYNGEDRFEAAVRTTTVQPKNTTTQDTVPKNFVINKKCDYRDSDISNLENILSARECAAECNKTTRNAWCIYYDGEDRFEAAVTTTTVQTKGTTTTVQPESTTTEDPVPKYFVINESCDYRGSDISNLQNVSSAGECVAQCYKNLNCTHITYNGNNKICFLKHADSKQKILEKRYDSFNAWCAYYNREDRFGAAAATTTIQPEITTTQDTASKNFSIYEKCGYRGSDMSKFENISSADGCAAQCLKTLRCTHATYVIKNKKCYLKHANSKELIQKTRYDYNNGTCILYNGEDRFEAAVAITTIRPKTTTVESSVSKNFVVNENCDYFGNNLSIFQATSVGECTAQCNATWNCTHLTYNGYNKICFLKRGLSKQKILENQTPAEYTWCAYYKGDDRASRQ</sequence>
<evidence type="ECO:0000259" key="3">
    <source>
        <dbReference type="PROSITE" id="PS50948"/>
    </source>
</evidence>
<evidence type="ECO:0000313" key="4">
    <source>
        <dbReference type="Proteomes" id="UP000887565"/>
    </source>
</evidence>
<evidence type="ECO:0000313" key="5">
    <source>
        <dbReference type="WBParaSite" id="nRc.2.0.1.t45966-RA"/>
    </source>
</evidence>
<reference evidence="5" key="1">
    <citation type="submission" date="2022-11" db="UniProtKB">
        <authorList>
            <consortium name="WormBaseParasite"/>
        </authorList>
    </citation>
    <scope>IDENTIFICATION</scope>
</reference>
<evidence type="ECO:0000256" key="1">
    <source>
        <dbReference type="ARBA" id="ARBA00022737"/>
    </source>
</evidence>
<keyword evidence="2" id="KW-1015">Disulfide bond</keyword>
<dbReference type="Pfam" id="PF14295">
    <property type="entry name" value="PAN_4"/>
    <property type="match status" value="1"/>
</dbReference>
<dbReference type="InterPro" id="IPR003609">
    <property type="entry name" value="Pan_app"/>
</dbReference>
<dbReference type="Gene3D" id="3.50.4.10">
    <property type="entry name" value="Hepatocyte Growth Factor"/>
    <property type="match status" value="4"/>
</dbReference>
<dbReference type="Proteomes" id="UP000887565">
    <property type="component" value="Unplaced"/>
</dbReference>
<dbReference type="SMART" id="SM00223">
    <property type="entry name" value="APPLE"/>
    <property type="match status" value="4"/>
</dbReference>
<name>A0A915L899_ROMCU</name>
<dbReference type="GO" id="GO:0005576">
    <property type="term" value="C:extracellular region"/>
    <property type="evidence" value="ECO:0007669"/>
    <property type="project" value="InterPro"/>
</dbReference>
<dbReference type="CDD" id="cd01100">
    <property type="entry name" value="APPLE_Factor_XI_like"/>
    <property type="match status" value="2"/>
</dbReference>
<dbReference type="InterPro" id="IPR000177">
    <property type="entry name" value="Apple"/>
</dbReference>
<keyword evidence="1" id="KW-0677">Repeat</keyword>
<accession>A0A915L899</accession>
<dbReference type="GO" id="GO:0006508">
    <property type="term" value="P:proteolysis"/>
    <property type="evidence" value="ECO:0007669"/>
    <property type="project" value="InterPro"/>
</dbReference>
<organism evidence="4 5">
    <name type="scientific">Romanomermis culicivorax</name>
    <name type="common">Nematode worm</name>
    <dbReference type="NCBI Taxonomy" id="13658"/>
    <lineage>
        <taxon>Eukaryota</taxon>
        <taxon>Metazoa</taxon>
        <taxon>Ecdysozoa</taxon>
        <taxon>Nematoda</taxon>
        <taxon>Enoplea</taxon>
        <taxon>Dorylaimia</taxon>
        <taxon>Mermithida</taxon>
        <taxon>Mermithoidea</taxon>
        <taxon>Mermithidae</taxon>
        <taxon>Romanomermis</taxon>
    </lineage>
</organism>
<dbReference type="PROSITE" id="PS50948">
    <property type="entry name" value="PAN"/>
    <property type="match status" value="3"/>
</dbReference>
<dbReference type="AlphaFoldDB" id="A0A915L899"/>
<dbReference type="SMART" id="SM00473">
    <property type="entry name" value="PAN_AP"/>
    <property type="match status" value="3"/>
</dbReference>
<dbReference type="Pfam" id="PF00024">
    <property type="entry name" value="PAN_1"/>
    <property type="match status" value="4"/>
</dbReference>
<feature type="domain" description="Apple" evidence="3">
    <location>
        <begin position="363"/>
        <end position="427"/>
    </location>
</feature>
<proteinExistence type="predicted"/>
<protein>
    <submittedName>
        <fullName evidence="5">Apple domain-containing protein</fullName>
    </submittedName>
</protein>
<dbReference type="SUPFAM" id="SSF57414">
    <property type="entry name" value="Hairpin loop containing domain-like"/>
    <property type="match status" value="3"/>
</dbReference>
<keyword evidence="4" id="KW-1185">Reference proteome</keyword>
<feature type="domain" description="Apple" evidence="3">
    <location>
        <begin position="77"/>
        <end position="138"/>
    </location>
</feature>
<evidence type="ECO:0000256" key="2">
    <source>
        <dbReference type="ARBA" id="ARBA00023157"/>
    </source>
</evidence>